<evidence type="ECO:0000313" key="3">
    <source>
        <dbReference type="Proteomes" id="UP000011666"/>
    </source>
</evidence>
<keyword evidence="3" id="KW-1185">Reference proteome</keyword>
<dbReference type="Proteomes" id="UP000011666">
    <property type="component" value="Unassembled WGS sequence"/>
</dbReference>
<comment type="caution">
    <text evidence="2">The sequence shown here is derived from an EMBL/GenBank/DDBJ whole genome shotgun (WGS) entry which is preliminary data.</text>
</comment>
<accession>M0QNF6</accession>
<reference evidence="2 3" key="1">
    <citation type="submission" date="2013-01" db="EMBL/GenBank/DDBJ databases">
        <title>Whole genome shotgun sequence of Gordonia soli NBRC 108243.</title>
        <authorList>
            <person name="Isaki-Nakamura S."/>
            <person name="Hosoyama A."/>
            <person name="Tsuchikane K."/>
            <person name="Ando Y."/>
            <person name="Baba S."/>
            <person name="Ohji S."/>
            <person name="Hamada M."/>
            <person name="Tamura T."/>
            <person name="Yamazoe A."/>
            <person name="Yamazaki S."/>
            <person name="Fujita N."/>
        </authorList>
    </citation>
    <scope>NUCLEOTIDE SEQUENCE [LARGE SCALE GENOMIC DNA]</scope>
    <source>
        <strain evidence="2 3">NBRC 108243</strain>
    </source>
</reference>
<name>M0QNF6_9ACTN</name>
<dbReference type="STRING" id="1223545.GS4_29_00280"/>
<evidence type="ECO:0000313" key="2">
    <source>
        <dbReference type="EMBL" id="GAC69929.1"/>
    </source>
</evidence>
<feature type="region of interest" description="Disordered" evidence="1">
    <location>
        <begin position="1"/>
        <end position="27"/>
    </location>
</feature>
<sequence>MTSRRGKRSGGTGSGRPGRFVGDYGKPYAPKEYPDWIYDEIVAVKRADDRALAAEDRDEGADAEPVSASSESASAPVVTPRVPRKLLPMDEALEQLRANDHRGPASDRDTGQRPPAP</sequence>
<gene>
    <name evidence="2" type="ORF">GS4_29_00280</name>
</gene>
<organism evidence="2 3">
    <name type="scientific">Gordonia soli NBRC 108243</name>
    <dbReference type="NCBI Taxonomy" id="1223545"/>
    <lineage>
        <taxon>Bacteria</taxon>
        <taxon>Bacillati</taxon>
        <taxon>Actinomycetota</taxon>
        <taxon>Actinomycetes</taxon>
        <taxon>Mycobacteriales</taxon>
        <taxon>Gordoniaceae</taxon>
        <taxon>Gordonia</taxon>
    </lineage>
</organism>
<dbReference type="EMBL" id="BANX01000029">
    <property type="protein sequence ID" value="GAC69929.1"/>
    <property type="molecule type" value="Genomic_DNA"/>
</dbReference>
<proteinExistence type="predicted"/>
<feature type="compositionally biased region" description="Low complexity" evidence="1">
    <location>
        <begin position="63"/>
        <end position="78"/>
    </location>
</feature>
<protein>
    <submittedName>
        <fullName evidence="2">Uncharacterized protein</fullName>
    </submittedName>
</protein>
<dbReference type="AlphaFoldDB" id="M0QNF6"/>
<feature type="region of interest" description="Disordered" evidence="1">
    <location>
        <begin position="50"/>
        <end position="117"/>
    </location>
</feature>
<feature type="compositionally biased region" description="Basic and acidic residues" evidence="1">
    <location>
        <begin position="97"/>
        <end position="111"/>
    </location>
</feature>
<evidence type="ECO:0000256" key="1">
    <source>
        <dbReference type="SAM" id="MobiDB-lite"/>
    </source>
</evidence>